<name>A0AAV6ME66_9ROSI</name>
<dbReference type="AlphaFoldDB" id="A0AAV6ME66"/>
<organism evidence="1 2">
    <name type="scientific">Cucurbita argyrosperma subsp. sororia</name>
    <dbReference type="NCBI Taxonomy" id="37648"/>
    <lineage>
        <taxon>Eukaryota</taxon>
        <taxon>Viridiplantae</taxon>
        <taxon>Streptophyta</taxon>
        <taxon>Embryophyta</taxon>
        <taxon>Tracheophyta</taxon>
        <taxon>Spermatophyta</taxon>
        <taxon>Magnoliopsida</taxon>
        <taxon>eudicotyledons</taxon>
        <taxon>Gunneridae</taxon>
        <taxon>Pentapetalae</taxon>
        <taxon>rosids</taxon>
        <taxon>fabids</taxon>
        <taxon>Cucurbitales</taxon>
        <taxon>Cucurbitaceae</taxon>
        <taxon>Cucurbiteae</taxon>
        <taxon>Cucurbita</taxon>
    </lineage>
</organism>
<dbReference type="Proteomes" id="UP000685013">
    <property type="component" value="Chromosome 15"/>
</dbReference>
<dbReference type="EMBL" id="JAGKQH010000015">
    <property type="protein sequence ID" value="KAG6579296.1"/>
    <property type="molecule type" value="Genomic_DNA"/>
</dbReference>
<proteinExistence type="predicted"/>
<protein>
    <submittedName>
        <fullName evidence="1">Uncharacterized protein</fullName>
    </submittedName>
</protein>
<sequence length="77" mass="8548">MNFVWPFSLTLDARRTRVVGARSEAEGVCGRDGLRPESEIGFLLCRSSGCIVSRALPSSKRLQDRLRLHFAKDGRAA</sequence>
<feature type="non-terminal residue" evidence="1">
    <location>
        <position position="1"/>
    </location>
</feature>
<accession>A0AAV6ME66</accession>
<comment type="caution">
    <text evidence="1">The sequence shown here is derived from an EMBL/GenBank/DDBJ whole genome shotgun (WGS) entry which is preliminary data.</text>
</comment>
<gene>
    <name evidence="1" type="ORF">SDJN03_23744</name>
</gene>
<evidence type="ECO:0000313" key="1">
    <source>
        <dbReference type="EMBL" id="KAG6579296.1"/>
    </source>
</evidence>
<evidence type="ECO:0000313" key="2">
    <source>
        <dbReference type="Proteomes" id="UP000685013"/>
    </source>
</evidence>
<keyword evidence="2" id="KW-1185">Reference proteome</keyword>
<reference evidence="1 2" key="1">
    <citation type="journal article" date="2021" name="Hortic Res">
        <title>The domestication of Cucurbita argyrosperma as revealed by the genome of its wild relative.</title>
        <authorList>
            <person name="Barrera-Redondo J."/>
            <person name="Sanchez-de la Vega G."/>
            <person name="Aguirre-Liguori J.A."/>
            <person name="Castellanos-Morales G."/>
            <person name="Gutierrez-Guerrero Y.T."/>
            <person name="Aguirre-Dugua X."/>
            <person name="Aguirre-Planter E."/>
            <person name="Tenaillon M.I."/>
            <person name="Lira-Saade R."/>
            <person name="Eguiarte L.E."/>
        </authorList>
    </citation>
    <scope>NUCLEOTIDE SEQUENCE [LARGE SCALE GENOMIC DNA]</scope>
    <source>
        <strain evidence="1">JBR-2021</strain>
    </source>
</reference>